<keyword evidence="3" id="KW-0732">Signal</keyword>
<organism evidence="6 7">
    <name type="scientific">Sphaeramia orbicularis</name>
    <name type="common">orbiculate cardinalfish</name>
    <dbReference type="NCBI Taxonomy" id="375764"/>
    <lineage>
        <taxon>Eukaryota</taxon>
        <taxon>Metazoa</taxon>
        <taxon>Chordata</taxon>
        <taxon>Craniata</taxon>
        <taxon>Vertebrata</taxon>
        <taxon>Euteleostomi</taxon>
        <taxon>Actinopterygii</taxon>
        <taxon>Neopterygii</taxon>
        <taxon>Teleostei</taxon>
        <taxon>Neoteleostei</taxon>
        <taxon>Acanthomorphata</taxon>
        <taxon>Gobiaria</taxon>
        <taxon>Kurtiformes</taxon>
        <taxon>Apogonoidei</taxon>
        <taxon>Apogonidae</taxon>
        <taxon>Apogoninae</taxon>
        <taxon>Sphaeramia</taxon>
    </lineage>
</organism>
<evidence type="ECO:0000256" key="4">
    <source>
        <dbReference type="ARBA" id="ARBA00023157"/>
    </source>
</evidence>
<dbReference type="InterPro" id="IPR000436">
    <property type="entry name" value="Sushi_SCR_CCP_dom"/>
</dbReference>
<evidence type="ECO:0000256" key="1">
    <source>
        <dbReference type="ARBA" id="ARBA00004328"/>
    </source>
</evidence>
<dbReference type="SUPFAM" id="SSF57535">
    <property type="entry name" value="Complement control module/SCR domain"/>
    <property type="match status" value="2"/>
</dbReference>
<reference evidence="6" key="1">
    <citation type="submission" date="2019-06" db="EMBL/GenBank/DDBJ databases">
        <authorList>
            <consortium name="Wellcome Sanger Institute Data Sharing"/>
        </authorList>
    </citation>
    <scope>NUCLEOTIDE SEQUENCE [LARGE SCALE GENOMIC DNA]</scope>
</reference>
<keyword evidence="7" id="KW-1185">Reference proteome</keyword>
<protein>
    <recommendedName>
        <fullName evidence="5">Sushi domain-containing protein</fullName>
    </recommendedName>
</protein>
<dbReference type="InParanoid" id="A0A673AG11"/>
<accession>A0A673AG11</accession>
<keyword evidence="4" id="KW-1015">Disulfide bond</keyword>
<comment type="subcellular location">
    <subcellularLocation>
        <location evidence="1">Virion</location>
    </subcellularLocation>
</comment>
<dbReference type="SMART" id="SM00032">
    <property type="entry name" value="CCP"/>
    <property type="match status" value="2"/>
</dbReference>
<dbReference type="Ensembl" id="ENSSORT00005029418.1">
    <property type="protein sequence ID" value="ENSSORP00005028605.1"/>
    <property type="gene ID" value="ENSSORG00005013687.1"/>
</dbReference>
<dbReference type="PANTHER" id="PTHR45785:SF2">
    <property type="entry name" value="COMPLEMENT FACTOR H-RELATED"/>
    <property type="match status" value="1"/>
</dbReference>
<evidence type="ECO:0000259" key="5">
    <source>
        <dbReference type="SMART" id="SM00032"/>
    </source>
</evidence>
<proteinExistence type="predicted"/>
<name>A0A673AG11_9TELE</name>
<keyword evidence="2" id="KW-0768">Sushi</keyword>
<dbReference type="Gene3D" id="2.10.70.10">
    <property type="entry name" value="Complement Module, domain 1"/>
    <property type="match status" value="2"/>
</dbReference>
<evidence type="ECO:0000256" key="3">
    <source>
        <dbReference type="ARBA" id="ARBA00022729"/>
    </source>
</evidence>
<reference evidence="6" key="2">
    <citation type="submission" date="2025-08" db="UniProtKB">
        <authorList>
            <consortium name="Ensembl"/>
        </authorList>
    </citation>
    <scope>IDENTIFICATION</scope>
</reference>
<evidence type="ECO:0000313" key="7">
    <source>
        <dbReference type="Proteomes" id="UP000472271"/>
    </source>
</evidence>
<feature type="domain" description="Sushi" evidence="5">
    <location>
        <begin position="77"/>
        <end position="123"/>
    </location>
</feature>
<reference evidence="6" key="3">
    <citation type="submission" date="2025-09" db="UniProtKB">
        <authorList>
            <consortium name="Ensembl"/>
        </authorList>
    </citation>
    <scope>IDENTIFICATION</scope>
</reference>
<evidence type="ECO:0000256" key="2">
    <source>
        <dbReference type="ARBA" id="ARBA00022659"/>
    </source>
</evidence>
<feature type="domain" description="Sushi" evidence="5">
    <location>
        <begin position="14"/>
        <end position="68"/>
    </location>
</feature>
<sequence length="203" mass="22562">SIFGVSSFSDETACLPLHIPNGRYSVNSQGWYNGGDTISVTCDEGYEPKDLITDASCSEGQWTAVPVRQSTSPILKCTEIDNGDFVEKTLKYLKYQCSAFYTLEGSDTVVCNSDGSWSTPPTCLDNFCIVDTSRYRNLENIGIQYVKSGDHQEFQCASSSKTSYGHCKDGQMTFGRCKYRHKLFVICTSKYLMLQLISSGQTD</sequence>
<dbReference type="InterPro" id="IPR051503">
    <property type="entry name" value="ComplSys_Reg/VirEntry_Med"/>
</dbReference>
<dbReference type="CDD" id="cd00033">
    <property type="entry name" value="CCP"/>
    <property type="match status" value="2"/>
</dbReference>
<dbReference type="PANTHER" id="PTHR45785">
    <property type="entry name" value="COMPLEMENT FACTOR H-RELATED"/>
    <property type="match status" value="1"/>
</dbReference>
<dbReference type="Pfam" id="PF00084">
    <property type="entry name" value="Sushi"/>
    <property type="match status" value="2"/>
</dbReference>
<dbReference type="AlphaFoldDB" id="A0A673AG11"/>
<dbReference type="InterPro" id="IPR035976">
    <property type="entry name" value="Sushi/SCR/CCP_sf"/>
</dbReference>
<dbReference type="Proteomes" id="UP000472271">
    <property type="component" value="Chromosome 17"/>
</dbReference>
<evidence type="ECO:0000313" key="6">
    <source>
        <dbReference type="Ensembl" id="ENSSORP00005028605.1"/>
    </source>
</evidence>